<dbReference type="InterPro" id="IPR008280">
    <property type="entry name" value="Tub_FtsZ_C"/>
</dbReference>
<dbReference type="InterPro" id="IPR036525">
    <property type="entry name" value="Tubulin/FtsZ_GTPase_sf"/>
</dbReference>
<accession>A0A8B8G1G5</accession>
<dbReference type="RefSeq" id="XP_025417079.1">
    <property type="nucleotide sequence ID" value="XM_025561294.1"/>
</dbReference>
<dbReference type="Gene3D" id="3.40.50.1440">
    <property type="entry name" value="Tubulin/FtsZ, GTPase domain"/>
    <property type="match status" value="1"/>
</dbReference>
<sequence length="413" mass="47430">MSVLTICFGTCGVRFIHSFYSTIFNDNNIPDPIISKNVNKEYKHMSESNFFELKSNGFLEPRSVLIDIGNPNIGDALRQYNSCQWGFGQNALEFNFVEGSTNNWSYCYYIKGPEMFEDVCSRLKTEINKIDKIEYFLIILSPSGGCAGSACFILEKLKHDYPKISFILVLIMPYQSKDAIQNYNISFTINKLYNLTECIFLFENSVLHKVCQDGHSDAKVLFDDLNEIGSKQLISVFQPVENQTFPYFLSLVPNQKYKLLKLLSSPNYRKEYSSYESTPRWEAIVNQSIRSLNISPCVSSGNLVVYRGSTSNPINLNFAEKLNNITFSNSILEENKFLQLFQPRHFMGSKYLSVLSNNSTNVSVLNNVVKLASRAFSHKAFVHHYTQYNTNINDFKDVFSNVNQIIKDYYELE</sequence>
<dbReference type="GO" id="GO:0005525">
    <property type="term" value="F:GTP binding"/>
    <property type="evidence" value="ECO:0007669"/>
    <property type="project" value="UniProtKB-KW"/>
</dbReference>
<keyword evidence="6" id="KW-1185">Reference proteome</keyword>
<reference evidence="7" key="1">
    <citation type="submission" date="2025-08" db="UniProtKB">
        <authorList>
            <consortium name="RefSeq"/>
        </authorList>
    </citation>
    <scope>IDENTIFICATION</scope>
    <source>
        <tissue evidence="7">Whole body</tissue>
    </source>
</reference>
<feature type="domain" description="Tubulin/FtsZ GTPase" evidence="5">
    <location>
        <begin position="3"/>
        <end position="212"/>
    </location>
</feature>
<dbReference type="PRINTS" id="PR01161">
    <property type="entry name" value="TUBULIN"/>
</dbReference>
<protein>
    <submittedName>
        <fullName evidence="7">Tubulin delta chain-like</fullName>
    </submittedName>
</protein>
<gene>
    <name evidence="7" type="primary">LOC112688211</name>
</gene>
<dbReference type="GeneID" id="112688211"/>
<keyword evidence="2" id="KW-0493">Microtubule</keyword>
<dbReference type="PANTHER" id="PTHR11588">
    <property type="entry name" value="TUBULIN"/>
    <property type="match status" value="1"/>
</dbReference>
<dbReference type="SUPFAM" id="SSF55307">
    <property type="entry name" value="Tubulin C-terminal domain-like"/>
    <property type="match status" value="1"/>
</dbReference>
<dbReference type="InterPro" id="IPR023123">
    <property type="entry name" value="Tubulin_C"/>
</dbReference>
<dbReference type="InterPro" id="IPR000217">
    <property type="entry name" value="Tubulin"/>
</dbReference>
<evidence type="ECO:0000256" key="2">
    <source>
        <dbReference type="ARBA" id="ARBA00022701"/>
    </source>
</evidence>
<evidence type="ECO:0000256" key="3">
    <source>
        <dbReference type="ARBA" id="ARBA00022741"/>
    </source>
</evidence>
<dbReference type="OrthoDB" id="10250004at2759"/>
<dbReference type="GO" id="GO:0007017">
    <property type="term" value="P:microtubule-based process"/>
    <property type="evidence" value="ECO:0007669"/>
    <property type="project" value="InterPro"/>
</dbReference>
<evidence type="ECO:0000256" key="4">
    <source>
        <dbReference type="ARBA" id="ARBA00023134"/>
    </source>
</evidence>
<name>A0A8B8G1G5_9HEMI</name>
<organism evidence="6 7">
    <name type="scientific">Sipha flava</name>
    <name type="common">yellow sugarcane aphid</name>
    <dbReference type="NCBI Taxonomy" id="143950"/>
    <lineage>
        <taxon>Eukaryota</taxon>
        <taxon>Metazoa</taxon>
        <taxon>Ecdysozoa</taxon>
        <taxon>Arthropoda</taxon>
        <taxon>Hexapoda</taxon>
        <taxon>Insecta</taxon>
        <taxon>Pterygota</taxon>
        <taxon>Neoptera</taxon>
        <taxon>Paraneoptera</taxon>
        <taxon>Hemiptera</taxon>
        <taxon>Sternorrhyncha</taxon>
        <taxon>Aphidomorpha</taxon>
        <taxon>Aphidoidea</taxon>
        <taxon>Aphididae</taxon>
        <taxon>Sipha</taxon>
    </lineage>
</organism>
<dbReference type="Proteomes" id="UP000694846">
    <property type="component" value="Unplaced"/>
</dbReference>
<evidence type="ECO:0000313" key="7">
    <source>
        <dbReference type="RefSeq" id="XP_025417079.1"/>
    </source>
</evidence>
<dbReference type="Gene3D" id="1.10.287.600">
    <property type="entry name" value="Helix hairpin bin"/>
    <property type="match status" value="1"/>
</dbReference>
<evidence type="ECO:0000313" key="6">
    <source>
        <dbReference type="Proteomes" id="UP000694846"/>
    </source>
</evidence>
<dbReference type="GO" id="GO:0005874">
    <property type="term" value="C:microtubule"/>
    <property type="evidence" value="ECO:0007669"/>
    <property type="project" value="UniProtKB-KW"/>
</dbReference>
<dbReference type="InterPro" id="IPR003008">
    <property type="entry name" value="Tubulin_FtsZ_GTPase"/>
</dbReference>
<evidence type="ECO:0000259" key="5">
    <source>
        <dbReference type="Pfam" id="PF00091"/>
    </source>
</evidence>
<dbReference type="AlphaFoldDB" id="A0A8B8G1G5"/>
<comment type="similarity">
    <text evidence="1">Belongs to the tubulin family.</text>
</comment>
<dbReference type="Pfam" id="PF00091">
    <property type="entry name" value="Tubulin"/>
    <property type="match status" value="1"/>
</dbReference>
<proteinExistence type="inferred from homology"/>
<keyword evidence="4" id="KW-0342">GTP-binding</keyword>
<evidence type="ECO:0000256" key="1">
    <source>
        <dbReference type="ARBA" id="ARBA00009636"/>
    </source>
</evidence>
<dbReference type="SUPFAM" id="SSF52490">
    <property type="entry name" value="Tubulin nucleotide-binding domain-like"/>
    <property type="match status" value="1"/>
</dbReference>
<keyword evidence="3" id="KW-0547">Nucleotide-binding</keyword>